<evidence type="ECO:0000313" key="4">
    <source>
        <dbReference type="Proteomes" id="UP000306544"/>
    </source>
</evidence>
<accession>A0A5R9ABH5</accession>
<dbReference type="InterPro" id="IPR023393">
    <property type="entry name" value="START-like_dom_sf"/>
</dbReference>
<dbReference type="Pfam" id="PF08327">
    <property type="entry name" value="AHSA1"/>
    <property type="match status" value="1"/>
</dbReference>
<dbReference type="SUPFAM" id="SSF55961">
    <property type="entry name" value="Bet v1-like"/>
    <property type="match status" value="1"/>
</dbReference>
<gene>
    <name evidence="3" type="ORF">FEF27_08570</name>
</gene>
<dbReference type="EMBL" id="VAWA01000009">
    <property type="protein sequence ID" value="TLP75355.1"/>
    <property type="molecule type" value="Genomic_DNA"/>
</dbReference>
<name>A0A5R9ABH5_9MICC</name>
<evidence type="ECO:0000256" key="1">
    <source>
        <dbReference type="ARBA" id="ARBA00006817"/>
    </source>
</evidence>
<feature type="domain" description="Activator of Hsp90 ATPase homologue 1/2-like C-terminal" evidence="2">
    <location>
        <begin position="30"/>
        <end position="139"/>
    </location>
</feature>
<proteinExistence type="inferred from homology"/>
<dbReference type="InterPro" id="IPR013538">
    <property type="entry name" value="ASHA1/2-like_C"/>
</dbReference>
<dbReference type="RefSeq" id="WP_138170438.1">
    <property type="nucleotide sequence ID" value="NZ_VAWA01000009.1"/>
</dbReference>
<dbReference type="Proteomes" id="UP000306544">
    <property type="component" value="Unassembled WGS sequence"/>
</dbReference>
<keyword evidence="4" id="KW-1185">Reference proteome</keyword>
<sequence>MTSAKATDFAQVNTTGERASIRFERILTTDVDDAWRIISDPQRIARWFAPVTVADREWATYWDDGREYARGEILRCEPPQVIEVSWFASDDAEPFTETILRVTLTPHDDGVLLVLEHEDLLAADVLQYGPGWHAFLERLPAGEPDSDFSSRFAELTTQYARHLE</sequence>
<comment type="caution">
    <text evidence="3">The sequence shown here is derived from an EMBL/GenBank/DDBJ whole genome shotgun (WGS) entry which is preliminary data.</text>
</comment>
<dbReference type="AlphaFoldDB" id="A0A5R9ABH5"/>
<dbReference type="OrthoDB" id="8117292at2"/>
<evidence type="ECO:0000259" key="2">
    <source>
        <dbReference type="Pfam" id="PF08327"/>
    </source>
</evidence>
<evidence type="ECO:0000313" key="3">
    <source>
        <dbReference type="EMBL" id="TLP75355.1"/>
    </source>
</evidence>
<reference evidence="3 4" key="1">
    <citation type="submission" date="2019-05" db="EMBL/GenBank/DDBJ databases">
        <title>Nesterenkonia sp. GY239, isolated from the Southern Atlantic Ocean.</title>
        <authorList>
            <person name="Zhang G."/>
        </authorList>
    </citation>
    <scope>NUCLEOTIDE SEQUENCE [LARGE SCALE GENOMIC DNA]</scope>
    <source>
        <strain evidence="3 4">GY239</strain>
    </source>
</reference>
<dbReference type="Gene3D" id="3.30.530.20">
    <property type="match status" value="1"/>
</dbReference>
<protein>
    <submittedName>
        <fullName evidence="3">ATPase</fullName>
    </submittedName>
</protein>
<organism evidence="3 4">
    <name type="scientific">Nesterenkonia sphaerica</name>
    <dbReference type="NCBI Taxonomy" id="1804988"/>
    <lineage>
        <taxon>Bacteria</taxon>
        <taxon>Bacillati</taxon>
        <taxon>Actinomycetota</taxon>
        <taxon>Actinomycetes</taxon>
        <taxon>Micrococcales</taxon>
        <taxon>Micrococcaceae</taxon>
        <taxon>Nesterenkonia</taxon>
    </lineage>
</organism>
<comment type="similarity">
    <text evidence="1">Belongs to the AHA1 family.</text>
</comment>